<organism evidence="1 2">
    <name type="scientific">Geodia barretti</name>
    <name type="common">Barrett's horny sponge</name>
    <dbReference type="NCBI Taxonomy" id="519541"/>
    <lineage>
        <taxon>Eukaryota</taxon>
        <taxon>Metazoa</taxon>
        <taxon>Porifera</taxon>
        <taxon>Demospongiae</taxon>
        <taxon>Heteroscleromorpha</taxon>
        <taxon>Tetractinellida</taxon>
        <taxon>Astrophorina</taxon>
        <taxon>Geodiidae</taxon>
        <taxon>Geodia</taxon>
    </lineage>
</organism>
<name>A0AA35SDR3_GEOBA</name>
<protein>
    <recommendedName>
        <fullName evidence="3">Protein kinase domain-containing protein</fullName>
    </recommendedName>
</protein>
<dbReference type="AlphaFoldDB" id="A0AA35SDR3"/>
<evidence type="ECO:0000313" key="2">
    <source>
        <dbReference type="Proteomes" id="UP001174909"/>
    </source>
</evidence>
<keyword evidence="2" id="KW-1185">Reference proteome</keyword>
<dbReference type="SUPFAM" id="SSF56112">
    <property type="entry name" value="Protein kinase-like (PK-like)"/>
    <property type="match status" value="1"/>
</dbReference>
<dbReference type="Gene3D" id="1.10.510.10">
    <property type="entry name" value="Transferase(Phosphotransferase) domain 1"/>
    <property type="match status" value="1"/>
</dbReference>
<dbReference type="EMBL" id="CASHTH010002254">
    <property type="protein sequence ID" value="CAI8027002.1"/>
    <property type="molecule type" value="Genomic_DNA"/>
</dbReference>
<gene>
    <name evidence="1" type="ORF">GBAR_LOCUS15464</name>
</gene>
<proteinExistence type="predicted"/>
<evidence type="ECO:0008006" key="3">
    <source>
        <dbReference type="Google" id="ProtNLM"/>
    </source>
</evidence>
<reference evidence="1" key="1">
    <citation type="submission" date="2023-03" db="EMBL/GenBank/DDBJ databases">
        <authorList>
            <person name="Steffen K."/>
            <person name="Cardenas P."/>
        </authorList>
    </citation>
    <scope>NUCLEOTIDE SEQUENCE</scope>
</reference>
<comment type="caution">
    <text evidence="1">The sequence shown here is derived from an EMBL/GenBank/DDBJ whole genome shotgun (WGS) entry which is preliminary data.</text>
</comment>
<dbReference type="InterPro" id="IPR011009">
    <property type="entry name" value="Kinase-like_dom_sf"/>
</dbReference>
<accession>A0AA35SDR3</accession>
<sequence>MGLLAVGGPRFVEKVDLQRYEITRRLGSGADYDVRAAIDRETGTEVALKRPVPQAVSRKQHGAIEARTERLLAAYDRAGDAGGLLAPVLGYADTAVHDDFFGEDLGEPYTVFVQELAPGIPLLGDMMSRFTGVPIGAGQNLFAMFPLIQANGAPPFPVHNQLLDLEQSYLEAGFILMDLRPQNVFYQPGAARIQVIDSGALAGINDPAPRGRPPLDVNDACLELLKFYSTPDEPPQDAAGYRDARGVRPIVNIQQELMEIRRSLLGSGDEVSASAEVILSKIESRSYSDYKPFRTDLAAFLGAISGRNRGLDEFESARAAWREALDWLRGDYWTRFKFDADTELAVYAD</sequence>
<evidence type="ECO:0000313" key="1">
    <source>
        <dbReference type="EMBL" id="CAI8027002.1"/>
    </source>
</evidence>
<dbReference type="Proteomes" id="UP001174909">
    <property type="component" value="Unassembled WGS sequence"/>
</dbReference>